<accession>A0A511ZHR7</accession>
<dbReference type="InterPro" id="IPR000192">
    <property type="entry name" value="Aminotrans_V_dom"/>
</dbReference>
<keyword evidence="3" id="KW-1185">Reference proteome</keyword>
<dbReference type="Pfam" id="PF00266">
    <property type="entry name" value="Aminotran_5"/>
    <property type="match status" value="1"/>
</dbReference>
<reference evidence="2 3" key="1">
    <citation type="submission" date="2019-07" db="EMBL/GenBank/DDBJ databases">
        <title>Whole genome shotgun sequence of Oceanobacillus sojae NBRC 105379.</title>
        <authorList>
            <person name="Hosoyama A."/>
            <person name="Uohara A."/>
            <person name="Ohji S."/>
            <person name="Ichikawa N."/>
        </authorList>
    </citation>
    <scope>NUCLEOTIDE SEQUENCE [LARGE SCALE GENOMIC DNA]</scope>
    <source>
        <strain evidence="2 3">NBRC 105379</strain>
    </source>
</reference>
<evidence type="ECO:0000259" key="1">
    <source>
        <dbReference type="Pfam" id="PF00266"/>
    </source>
</evidence>
<feature type="domain" description="Aminotransferase class V" evidence="1">
    <location>
        <begin position="5"/>
        <end position="89"/>
    </location>
</feature>
<protein>
    <recommendedName>
        <fullName evidence="1">Aminotransferase class V domain-containing protein</fullName>
    </recommendedName>
</protein>
<sequence>MILKLISVITDNTFLVSVPHVSFYNGAISNLEDIVHQTKEKDSYIFVDAYQSAGQIDIDVKKINIDFLAAGMQKYLLGIPGIAFCMLKRK</sequence>
<dbReference type="SUPFAM" id="SSF53383">
    <property type="entry name" value="PLP-dependent transferases"/>
    <property type="match status" value="1"/>
</dbReference>
<dbReference type="EMBL" id="BJYM01000006">
    <property type="protein sequence ID" value="GEN86971.1"/>
    <property type="molecule type" value="Genomic_DNA"/>
</dbReference>
<dbReference type="RefSeq" id="WP_186813594.1">
    <property type="nucleotide sequence ID" value="NZ_BJYM01000006.1"/>
</dbReference>
<organism evidence="2 3">
    <name type="scientific">Oceanobacillus sojae</name>
    <dbReference type="NCBI Taxonomy" id="582851"/>
    <lineage>
        <taxon>Bacteria</taxon>
        <taxon>Bacillati</taxon>
        <taxon>Bacillota</taxon>
        <taxon>Bacilli</taxon>
        <taxon>Bacillales</taxon>
        <taxon>Bacillaceae</taxon>
        <taxon>Oceanobacillus</taxon>
    </lineage>
</organism>
<proteinExistence type="predicted"/>
<evidence type="ECO:0000313" key="3">
    <source>
        <dbReference type="Proteomes" id="UP000321558"/>
    </source>
</evidence>
<dbReference type="AlphaFoldDB" id="A0A511ZHR7"/>
<dbReference type="PANTHER" id="PTHR43586">
    <property type="entry name" value="CYSTEINE DESULFURASE"/>
    <property type="match status" value="1"/>
</dbReference>
<dbReference type="Gene3D" id="3.40.640.10">
    <property type="entry name" value="Type I PLP-dependent aspartate aminotransferase-like (Major domain)"/>
    <property type="match status" value="1"/>
</dbReference>
<name>A0A511ZHR7_9BACI</name>
<gene>
    <name evidence="2" type="ORF">OSO01_17100</name>
</gene>
<dbReference type="InterPro" id="IPR015424">
    <property type="entry name" value="PyrdxlP-dep_Trfase"/>
</dbReference>
<evidence type="ECO:0000313" key="2">
    <source>
        <dbReference type="EMBL" id="GEN86971.1"/>
    </source>
</evidence>
<dbReference type="PANTHER" id="PTHR43586:SF15">
    <property type="entry name" value="BLR3095 PROTEIN"/>
    <property type="match status" value="1"/>
</dbReference>
<comment type="caution">
    <text evidence="2">The sequence shown here is derived from an EMBL/GenBank/DDBJ whole genome shotgun (WGS) entry which is preliminary data.</text>
</comment>
<dbReference type="InterPro" id="IPR015421">
    <property type="entry name" value="PyrdxlP-dep_Trfase_major"/>
</dbReference>
<dbReference type="Proteomes" id="UP000321558">
    <property type="component" value="Unassembled WGS sequence"/>
</dbReference>